<accession>A0AAV8ZU71</accession>
<evidence type="ECO:0000313" key="2">
    <source>
        <dbReference type="Proteomes" id="UP001162156"/>
    </source>
</evidence>
<name>A0AAV8ZU71_9CUCU</name>
<organism evidence="1 2">
    <name type="scientific">Rhamnusium bicolor</name>
    <dbReference type="NCBI Taxonomy" id="1586634"/>
    <lineage>
        <taxon>Eukaryota</taxon>
        <taxon>Metazoa</taxon>
        <taxon>Ecdysozoa</taxon>
        <taxon>Arthropoda</taxon>
        <taxon>Hexapoda</taxon>
        <taxon>Insecta</taxon>
        <taxon>Pterygota</taxon>
        <taxon>Neoptera</taxon>
        <taxon>Endopterygota</taxon>
        <taxon>Coleoptera</taxon>
        <taxon>Polyphaga</taxon>
        <taxon>Cucujiformia</taxon>
        <taxon>Chrysomeloidea</taxon>
        <taxon>Cerambycidae</taxon>
        <taxon>Lepturinae</taxon>
        <taxon>Rhagiini</taxon>
        <taxon>Rhamnusium</taxon>
    </lineage>
</organism>
<evidence type="ECO:0000313" key="1">
    <source>
        <dbReference type="EMBL" id="KAJ8969045.1"/>
    </source>
</evidence>
<comment type="caution">
    <text evidence="1">The sequence shown here is derived from an EMBL/GenBank/DDBJ whole genome shotgun (WGS) entry which is preliminary data.</text>
</comment>
<proteinExistence type="predicted"/>
<reference evidence="1" key="1">
    <citation type="journal article" date="2023" name="Insect Mol. Biol.">
        <title>Genome sequencing provides insights into the evolution of gene families encoding plant cell wall-degrading enzymes in longhorned beetles.</title>
        <authorList>
            <person name="Shin N.R."/>
            <person name="Okamura Y."/>
            <person name="Kirsch R."/>
            <person name="Pauchet Y."/>
        </authorList>
    </citation>
    <scope>NUCLEOTIDE SEQUENCE</scope>
    <source>
        <strain evidence="1">RBIC_L_NR</strain>
    </source>
</reference>
<dbReference type="AlphaFoldDB" id="A0AAV8ZU71"/>
<protein>
    <submittedName>
        <fullName evidence="1">Uncharacterized protein</fullName>
    </submittedName>
</protein>
<dbReference type="Proteomes" id="UP001162156">
    <property type="component" value="Unassembled WGS sequence"/>
</dbReference>
<keyword evidence="2" id="KW-1185">Reference proteome</keyword>
<dbReference type="EMBL" id="JANEYF010000603">
    <property type="protein sequence ID" value="KAJ8969045.1"/>
    <property type="molecule type" value="Genomic_DNA"/>
</dbReference>
<gene>
    <name evidence="1" type="ORF">NQ314_001945</name>
</gene>
<sequence>MGYEDNEENNFFPGQVSRSYKATVIKCTLLCFLLPHFTLFSSYIPPTIAALAYMTNGNASSQLPQNLPYYSWVPFKFDTGCSYLIALGYQAGPMFSYGYR</sequence>